<feature type="domain" description="Acyl-CoA thioesterase-like N-terminal HotDog" evidence="1">
    <location>
        <begin position="19"/>
        <end position="100"/>
    </location>
</feature>
<evidence type="ECO:0000259" key="2">
    <source>
        <dbReference type="Pfam" id="PF20789"/>
    </source>
</evidence>
<dbReference type="InterPro" id="IPR049450">
    <property type="entry name" value="ACOT8-like_C"/>
</dbReference>
<dbReference type="InterPro" id="IPR042171">
    <property type="entry name" value="Acyl-CoA_hotdog"/>
</dbReference>
<dbReference type="Gene3D" id="2.40.160.210">
    <property type="entry name" value="Acyl-CoA thioesterase, double hotdog domain"/>
    <property type="match status" value="1"/>
</dbReference>
<organism evidence="3 4">
    <name type="scientific">Nocardia rhizosphaerihabitans</name>
    <dbReference type="NCBI Taxonomy" id="1691570"/>
    <lineage>
        <taxon>Bacteria</taxon>
        <taxon>Bacillati</taxon>
        <taxon>Actinomycetota</taxon>
        <taxon>Actinomycetes</taxon>
        <taxon>Mycobacteriales</taxon>
        <taxon>Nocardiaceae</taxon>
        <taxon>Nocardia</taxon>
    </lineage>
</organism>
<dbReference type="SUPFAM" id="SSF54637">
    <property type="entry name" value="Thioesterase/thiol ester dehydrase-isomerase"/>
    <property type="match status" value="1"/>
</dbReference>
<feature type="domain" description="Acyl-CoA thioesterase-like C-terminal" evidence="2">
    <location>
        <begin position="151"/>
        <end position="248"/>
    </location>
</feature>
<gene>
    <name evidence="3" type="ORF">GCM10011610_12920</name>
</gene>
<reference evidence="4" key="1">
    <citation type="journal article" date="2019" name="Int. J. Syst. Evol. Microbiol.">
        <title>The Global Catalogue of Microorganisms (GCM) 10K type strain sequencing project: providing services to taxonomists for standard genome sequencing and annotation.</title>
        <authorList>
            <consortium name="The Broad Institute Genomics Platform"/>
            <consortium name="The Broad Institute Genome Sequencing Center for Infectious Disease"/>
            <person name="Wu L."/>
            <person name="Ma J."/>
        </authorList>
    </citation>
    <scope>NUCLEOTIDE SEQUENCE [LARGE SCALE GENOMIC DNA]</scope>
    <source>
        <strain evidence="4">CGMCC 4.7329</strain>
    </source>
</reference>
<dbReference type="InterPro" id="IPR049449">
    <property type="entry name" value="TesB_ACOT8-like_N"/>
</dbReference>
<dbReference type="Proteomes" id="UP000658127">
    <property type="component" value="Unassembled WGS sequence"/>
</dbReference>
<comment type="caution">
    <text evidence="3">The sequence shown here is derived from an EMBL/GenBank/DDBJ whole genome shotgun (WGS) entry which is preliminary data.</text>
</comment>
<dbReference type="Pfam" id="PF13622">
    <property type="entry name" value="4HBT_3"/>
    <property type="match status" value="1"/>
</dbReference>
<keyword evidence="4" id="KW-1185">Reference proteome</keyword>
<evidence type="ECO:0008006" key="5">
    <source>
        <dbReference type="Google" id="ProtNLM"/>
    </source>
</evidence>
<dbReference type="RefSeq" id="WP_189024689.1">
    <property type="nucleotide sequence ID" value="NZ_BMNE01000001.1"/>
</dbReference>
<proteinExistence type="predicted"/>
<dbReference type="Pfam" id="PF20789">
    <property type="entry name" value="4HBT_3C"/>
    <property type="match status" value="1"/>
</dbReference>
<evidence type="ECO:0000313" key="4">
    <source>
        <dbReference type="Proteomes" id="UP000658127"/>
    </source>
</evidence>
<evidence type="ECO:0000259" key="1">
    <source>
        <dbReference type="Pfam" id="PF13622"/>
    </source>
</evidence>
<evidence type="ECO:0000313" key="3">
    <source>
        <dbReference type="EMBL" id="GGN72015.1"/>
    </source>
</evidence>
<protein>
    <recommendedName>
        <fullName evidence="5">Thioesterase</fullName>
    </recommendedName>
</protein>
<dbReference type="EMBL" id="BMNE01000001">
    <property type="protein sequence ID" value="GGN72015.1"/>
    <property type="molecule type" value="Genomic_DNA"/>
</dbReference>
<dbReference type="InterPro" id="IPR029069">
    <property type="entry name" value="HotDog_dom_sf"/>
</dbReference>
<sequence length="290" mass="31252">MPFFTRNAESYEPLSHAASQWSSEAINGAAVAGLGAYAAETAHGDAGFVPARFTIDLFRQPKFQPLTVRAERVRDGRTIRVTDVRIEQAEKLVARASVVLVRRTADPPGTRWQANESPQYPPPHLLASIARPGIYWGSDGYADSWSSSMSGHQNAGRKRLWIDQTDLLAGEQTSPFVRAATVGELTNTLTSWGDSGIGFINHDFTMVMARVPNGSAIGIEAELHMSDSGIAVGAASMFDRQGRFAVCSVSSVAHAVSSLDVSTTSDDWGNHRSSGAERMEVINDRNTVGS</sequence>
<name>A0ABQ2K827_9NOCA</name>
<accession>A0ABQ2K827</accession>